<comment type="caution">
    <text evidence="1">The sequence shown here is derived from an EMBL/GenBank/DDBJ whole genome shotgun (WGS) entry which is preliminary data.</text>
</comment>
<evidence type="ECO:0000313" key="1">
    <source>
        <dbReference type="EMBL" id="RZU30638.1"/>
    </source>
</evidence>
<reference evidence="1 2" key="1">
    <citation type="submission" date="2019-02" db="EMBL/GenBank/DDBJ databases">
        <title>Sequencing the genomes of 1000 actinobacteria strains.</title>
        <authorList>
            <person name="Klenk H.-P."/>
        </authorList>
    </citation>
    <scope>NUCLEOTIDE SEQUENCE [LARGE SCALE GENOMIC DNA]</scope>
    <source>
        <strain evidence="1 2">DSM 44509</strain>
    </source>
</reference>
<protein>
    <submittedName>
        <fullName evidence="1">Uncharacterized protein</fullName>
    </submittedName>
</protein>
<organism evidence="1 2">
    <name type="scientific">Blastococcus saxobsidens</name>
    <dbReference type="NCBI Taxonomy" id="138336"/>
    <lineage>
        <taxon>Bacteria</taxon>
        <taxon>Bacillati</taxon>
        <taxon>Actinomycetota</taxon>
        <taxon>Actinomycetes</taxon>
        <taxon>Geodermatophilales</taxon>
        <taxon>Geodermatophilaceae</taxon>
        <taxon>Blastococcus</taxon>
    </lineage>
</organism>
<dbReference type="AlphaFoldDB" id="A0A4Q7Y2A6"/>
<proteinExistence type="predicted"/>
<sequence length="66" mass="7287">MTHDRDVRRRAVADLGAALRDLVESAVLTEVPPAQLADVAVAVRQLAERLRADVRALAPDRRKRSC</sequence>
<name>A0A4Q7Y2A6_9ACTN</name>
<evidence type="ECO:0000313" key="2">
    <source>
        <dbReference type="Proteomes" id="UP000292507"/>
    </source>
</evidence>
<dbReference type="RefSeq" id="WP_104530288.1">
    <property type="nucleotide sequence ID" value="NZ_POQT01000047.1"/>
</dbReference>
<keyword evidence="2" id="KW-1185">Reference proteome</keyword>
<gene>
    <name evidence="1" type="ORF">BKA19_0259</name>
</gene>
<accession>A0A4Q7Y2A6</accession>
<dbReference type="EMBL" id="SHKV01000001">
    <property type="protein sequence ID" value="RZU30638.1"/>
    <property type="molecule type" value="Genomic_DNA"/>
</dbReference>
<dbReference type="Proteomes" id="UP000292507">
    <property type="component" value="Unassembled WGS sequence"/>
</dbReference>